<protein>
    <submittedName>
        <fullName evidence="7">G3E family GTPase</fullName>
    </submittedName>
</protein>
<dbReference type="SUPFAM" id="SSF90002">
    <property type="entry name" value="Hypothetical protein YjiA, C-terminal domain"/>
    <property type="match status" value="1"/>
</dbReference>
<name>A0ABX0SJL2_9ACTN</name>
<dbReference type="InterPro" id="IPR003495">
    <property type="entry name" value="CobW/HypB/UreG_nucleotide-bd"/>
</dbReference>
<feature type="domain" description="CobW C-terminal" evidence="6">
    <location>
        <begin position="229"/>
        <end position="317"/>
    </location>
</feature>
<dbReference type="InterPro" id="IPR027417">
    <property type="entry name" value="P-loop_NTPase"/>
</dbReference>
<dbReference type="Gene3D" id="3.30.1220.10">
    <property type="entry name" value="CobW-like, C-terminal domain"/>
    <property type="match status" value="1"/>
</dbReference>
<dbReference type="Gene3D" id="3.40.50.300">
    <property type="entry name" value="P-loop containing nucleotide triphosphate hydrolases"/>
    <property type="match status" value="1"/>
</dbReference>
<dbReference type="PANTHER" id="PTHR13748">
    <property type="entry name" value="COBW-RELATED"/>
    <property type="match status" value="1"/>
</dbReference>
<keyword evidence="1" id="KW-0547">Nucleotide-binding</keyword>
<keyword evidence="2" id="KW-0378">Hydrolase</keyword>
<evidence type="ECO:0000313" key="7">
    <source>
        <dbReference type="EMBL" id="NIH58587.1"/>
    </source>
</evidence>
<dbReference type="EMBL" id="JAAMOZ010000004">
    <property type="protein sequence ID" value="NIH58587.1"/>
    <property type="molecule type" value="Genomic_DNA"/>
</dbReference>
<comment type="catalytic activity">
    <reaction evidence="5">
        <text>GTP + H2O = GDP + phosphate + H(+)</text>
        <dbReference type="Rhea" id="RHEA:19669"/>
        <dbReference type="ChEBI" id="CHEBI:15377"/>
        <dbReference type="ChEBI" id="CHEBI:15378"/>
        <dbReference type="ChEBI" id="CHEBI:37565"/>
        <dbReference type="ChEBI" id="CHEBI:43474"/>
        <dbReference type="ChEBI" id="CHEBI:58189"/>
    </reaction>
    <physiologicalReaction direction="left-to-right" evidence="5">
        <dbReference type="Rhea" id="RHEA:19670"/>
    </physiologicalReaction>
</comment>
<keyword evidence="3" id="KW-0143">Chaperone</keyword>
<evidence type="ECO:0000256" key="4">
    <source>
        <dbReference type="ARBA" id="ARBA00034320"/>
    </source>
</evidence>
<sequence>MGKRQVPVIALTGYLGAGKTTVLNHLLQTPGARIGVVVNDFGTINIDAALVRGQVDEPASIAGGCLCCMPDAGGLDDALGRLTNPRLRLDAVLVEASGVAEPAALAGIIRTCDAATARPGGLIDVVDAAAYLGTVDDDGPMPPVRFAAASLVVINEVDRLPPGTRASTIARITARVRERNPGVCIVETDRGRLDPALVLDVADTADPADELPLAGWARHVHETVHHEHADAVTVPVRAPVDAGRLADLLDDPPEGVYRLKGRVLVRTANGPRGRVLDLVGRQAHVTTDRVADGAGALVAIGMHLDTLAVRTRLEQAVSPATGLPATGTIRRLSRYR</sequence>
<dbReference type="SMART" id="SM00833">
    <property type="entry name" value="CobW_C"/>
    <property type="match status" value="1"/>
</dbReference>
<evidence type="ECO:0000256" key="2">
    <source>
        <dbReference type="ARBA" id="ARBA00022801"/>
    </source>
</evidence>
<dbReference type="Pfam" id="PF07683">
    <property type="entry name" value="CobW_C"/>
    <property type="match status" value="1"/>
</dbReference>
<proteinExistence type="inferred from homology"/>
<dbReference type="RefSeq" id="WP_167171314.1">
    <property type="nucleotide sequence ID" value="NZ_BAAAOO010000006.1"/>
</dbReference>
<dbReference type="CDD" id="cd03112">
    <property type="entry name" value="CobW-like"/>
    <property type="match status" value="1"/>
</dbReference>
<dbReference type="InterPro" id="IPR051316">
    <property type="entry name" value="Zinc-reg_GTPase_activator"/>
</dbReference>
<dbReference type="InterPro" id="IPR036627">
    <property type="entry name" value="CobW-likC_sf"/>
</dbReference>
<dbReference type="SUPFAM" id="SSF52540">
    <property type="entry name" value="P-loop containing nucleoside triphosphate hydrolases"/>
    <property type="match status" value="1"/>
</dbReference>
<keyword evidence="8" id="KW-1185">Reference proteome</keyword>
<dbReference type="Pfam" id="PF02492">
    <property type="entry name" value="cobW"/>
    <property type="match status" value="1"/>
</dbReference>
<gene>
    <name evidence="7" type="ORF">FB473_003284</name>
</gene>
<reference evidence="7 8" key="1">
    <citation type="submission" date="2020-02" db="EMBL/GenBank/DDBJ databases">
        <title>Sequencing the genomes of 1000 actinobacteria strains.</title>
        <authorList>
            <person name="Klenk H.-P."/>
        </authorList>
    </citation>
    <scope>NUCLEOTIDE SEQUENCE [LARGE SCALE GENOMIC DNA]</scope>
    <source>
        <strain evidence="7 8">DSM 19609</strain>
    </source>
</reference>
<evidence type="ECO:0000313" key="8">
    <source>
        <dbReference type="Proteomes" id="UP000749311"/>
    </source>
</evidence>
<evidence type="ECO:0000256" key="3">
    <source>
        <dbReference type="ARBA" id="ARBA00023186"/>
    </source>
</evidence>
<dbReference type="PANTHER" id="PTHR13748:SF62">
    <property type="entry name" value="COBW DOMAIN-CONTAINING PROTEIN"/>
    <property type="match status" value="1"/>
</dbReference>
<comment type="caution">
    <text evidence="7">The sequence shown here is derived from an EMBL/GenBank/DDBJ whole genome shotgun (WGS) entry which is preliminary data.</text>
</comment>
<dbReference type="Proteomes" id="UP000749311">
    <property type="component" value="Unassembled WGS sequence"/>
</dbReference>
<evidence type="ECO:0000259" key="6">
    <source>
        <dbReference type="SMART" id="SM00833"/>
    </source>
</evidence>
<comment type="similarity">
    <text evidence="4">Belongs to the SIMIBI class G3E GTPase family. ZNG1 subfamily.</text>
</comment>
<evidence type="ECO:0000256" key="1">
    <source>
        <dbReference type="ARBA" id="ARBA00022741"/>
    </source>
</evidence>
<dbReference type="InterPro" id="IPR011629">
    <property type="entry name" value="CobW-like_C"/>
</dbReference>
<evidence type="ECO:0000256" key="5">
    <source>
        <dbReference type="ARBA" id="ARBA00049117"/>
    </source>
</evidence>
<accession>A0ABX0SJL2</accession>
<organism evidence="7 8">
    <name type="scientific">Brooklawnia cerclae</name>
    <dbReference type="NCBI Taxonomy" id="349934"/>
    <lineage>
        <taxon>Bacteria</taxon>
        <taxon>Bacillati</taxon>
        <taxon>Actinomycetota</taxon>
        <taxon>Actinomycetes</taxon>
        <taxon>Propionibacteriales</taxon>
        <taxon>Propionibacteriaceae</taxon>
        <taxon>Brooklawnia</taxon>
    </lineage>
</organism>